<reference evidence="2" key="1">
    <citation type="submission" date="2016-07" db="EMBL/GenBank/DDBJ databases">
        <authorList>
            <person name="Florea S."/>
            <person name="Webb J.S."/>
            <person name="Jaromczyk J."/>
            <person name="Schardl C.L."/>
        </authorList>
    </citation>
    <scope>NUCLEOTIDE SEQUENCE [LARGE SCALE GENOMIC DNA]</scope>
    <source>
        <strain evidence="2">IPB1</strain>
    </source>
</reference>
<sequence>MPATNHLDNSTFLTQFEDLSLDPVHFNHIGHLRIAFIYLNEYTEVEAIQRVCSGIKVYAESLGAKDKFNLTVTTTLLKIMASRMKSSKDKPWETFLANNQDLVLDAIGVLSQYITKEIMFSEDAKVTAIEPNLKPI</sequence>
<accession>A0A1C0TWX4</accession>
<organism evidence="1 2">
    <name type="scientific">Pseudoalteromonas luteoviolacea</name>
    <dbReference type="NCBI Taxonomy" id="43657"/>
    <lineage>
        <taxon>Bacteria</taxon>
        <taxon>Pseudomonadati</taxon>
        <taxon>Pseudomonadota</taxon>
        <taxon>Gammaproteobacteria</taxon>
        <taxon>Alteromonadales</taxon>
        <taxon>Pseudoalteromonadaceae</taxon>
        <taxon>Pseudoalteromonas</taxon>
    </lineage>
</organism>
<comment type="caution">
    <text evidence="1">The sequence shown here is derived from an EMBL/GenBank/DDBJ whole genome shotgun (WGS) entry which is preliminary data.</text>
</comment>
<gene>
    <name evidence="1" type="ORF">A7985_07755</name>
</gene>
<evidence type="ECO:0000313" key="2">
    <source>
        <dbReference type="Proteomes" id="UP000093366"/>
    </source>
</evidence>
<evidence type="ECO:0000313" key="1">
    <source>
        <dbReference type="EMBL" id="OCQ23823.1"/>
    </source>
</evidence>
<name>A0A1C0TWX4_9GAMM</name>
<dbReference type="AlphaFoldDB" id="A0A1C0TWX4"/>
<dbReference type="RefSeq" id="WP_065789833.1">
    <property type="nucleotide sequence ID" value="NZ_MAUJ01000001.1"/>
</dbReference>
<dbReference type="OrthoDB" id="282517at2"/>
<dbReference type="Proteomes" id="UP000093366">
    <property type="component" value="Unassembled WGS sequence"/>
</dbReference>
<protein>
    <submittedName>
        <fullName evidence="1">Uncharacterized protein</fullName>
    </submittedName>
</protein>
<proteinExistence type="predicted"/>
<dbReference type="EMBL" id="MAUJ01000001">
    <property type="protein sequence ID" value="OCQ23823.1"/>
    <property type="molecule type" value="Genomic_DNA"/>
</dbReference>